<dbReference type="AlphaFoldDB" id="A0ABD2XJU6"/>
<dbReference type="Proteomes" id="UP001627154">
    <property type="component" value="Unassembled WGS sequence"/>
</dbReference>
<evidence type="ECO:0000313" key="1">
    <source>
        <dbReference type="EMBL" id="KAL3405087.1"/>
    </source>
</evidence>
<gene>
    <name evidence="1" type="ORF">TKK_002144</name>
</gene>
<name>A0ABD2XJU6_9HYME</name>
<protein>
    <submittedName>
        <fullName evidence="1">Uncharacterized protein</fullName>
    </submittedName>
</protein>
<comment type="caution">
    <text evidence="1">The sequence shown here is derived from an EMBL/GenBank/DDBJ whole genome shotgun (WGS) entry which is preliminary data.</text>
</comment>
<keyword evidence="2" id="KW-1185">Reference proteome</keyword>
<evidence type="ECO:0000313" key="2">
    <source>
        <dbReference type="Proteomes" id="UP001627154"/>
    </source>
</evidence>
<organism evidence="1 2">
    <name type="scientific">Trichogramma kaykai</name>
    <dbReference type="NCBI Taxonomy" id="54128"/>
    <lineage>
        <taxon>Eukaryota</taxon>
        <taxon>Metazoa</taxon>
        <taxon>Ecdysozoa</taxon>
        <taxon>Arthropoda</taxon>
        <taxon>Hexapoda</taxon>
        <taxon>Insecta</taxon>
        <taxon>Pterygota</taxon>
        <taxon>Neoptera</taxon>
        <taxon>Endopterygota</taxon>
        <taxon>Hymenoptera</taxon>
        <taxon>Apocrita</taxon>
        <taxon>Proctotrupomorpha</taxon>
        <taxon>Chalcidoidea</taxon>
        <taxon>Trichogrammatidae</taxon>
        <taxon>Trichogramma</taxon>
    </lineage>
</organism>
<accession>A0ABD2XJU6</accession>
<reference evidence="1 2" key="1">
    <citation type="journal article" date="2024" name="bioRxiv">
        <title>A reference genome for Trichogramma kaykai: A tiny desert-dwelling parasitoid wasp with competing sex-ratio distorters.</title>
        <authorList>
            <person name="Culotta J."/>
            <person name="Lindsey A.R."/>
        </authorList>
    </citation>
    <scope>NUCLEOTIDE SEQUENCE [LARGE SCALE GENOMIC DNA]</scope>
    <source>
        <strain evidence="1 2">KSX58</strain>
    </source>
</reference>
<dbReference type="EMBL" id="JBJJXI010000021">
    <property type="protein sequence ID" value="KAL3405087.1"/>
    <property type="molecule type" value="Genomic_DNA"/>
</dbReference>
<proteinExistence type="predicted"/>
<sequence>MYIVKIHSDYITSSESWKASEIQLMKKEPNEICSDVSNNYNFNSMDSNEVKNFEAFPVFKTSVSLII</sequence>